<dbReference type="GO" id="GO:0004674">
    <property type="term" value="F:protein serine/threonine kinase activity"/>
    <property type="evidence" value="ECO:0007669"/>
    <property type="project" value="TreeGrafter"/>
</dbReference>
<feature type="non-terminal residue" evidence="2">
    <location>
        <position position="1"/>
    </location>
</feature>
<organism evidence="2 3">
    <name type="scientific">Botryobasidium botryosum (strain FD-172 SS1)</name>
    <dbReference type="NCBI Taxonomy" id="930990"/>
    <lineage>
        <taxon>Eukaryota</taxon>
        <taxon>Fungi</taxon>
        <taxon>Dikarya</taxon>
        <taxon>Basidiomycota</taxon>
        <taxon>Agaricomycotina</taxon>
        <taxon>Agaricomycetes</taxon>
        <taxon>Cantharellales</taxon>
        <taxon>Botryobasidiaceae</taxon>
        <taxon>Botryobasidium</taxon>
    </lineage>
</organism>
<dbReference type="Pfam" id="PF07714">
    <property type="entry name" value="PK_Tyr_Ser-Thr"/>
    <property type="match status" value="1"/>
</dbReference>
<dbReference type="InParanoid" id="A0A067MXW6"/>
<keyword evidence="3" id="KW-1185">Reference proteome</keyword>
<evidence type="ECO:0000313" key="3">
    <source>
        <dbReference type="Proteomes" id="UP000027195"/>
    </source>
</evidence>
<dbReference type="InterPro" id="IPR001245">
    <property type="entry name" value="Ser-Thr/Tyr_kinase_cat_dom"/>
</dbReference>
<dbReference type="InterPro" id="IPR051681">
    <property type="entry name" value="Ser/Thr_Kinases-Pseudokinases"/>
</dbReference>
<dbReference type="OrthoDB" id="4062651at2759"/>
<feature type="domain" description="Protein kinase" evidence="1">
    <location>
        <begin position="1"/>
        <end position="182"/>
    </location>
</feature>
<dbReference type="PANTHER" id="PTHR44329:SF214">
    <property type="entry name" value="PROTEIN KINASE DOMAIN-CONTAINING PROTEIN"/>
    <property type="match status" value="1"/>
</dbReference>
<dbReference type="GO" id="GO:0005524">
    <property type="term" value="F:ATP binding"/>
    <property type="evidence" value="ECO:0007669"/>
    <property type="project" value="InterPro"/>
</dbReference>
<feature type="non-terminal residue" evidence="2">
    <location>
        <position position="182"/>
    </location>
</feature>
<dbReference type="STRING" id="930990.A0A067MXW6"/>
<gene>
    <name evidence="2" type="ORF">BOTBODRAFT_75512</name>
</gene>
<dbReference type="EMBL" id="KL198028">
    <property type="protein sequence ID" value="KDQ16351.1"/>
    <property type="molecule type" value="Genomic_DNA"/>
</dbReference>
<proteinExistence type="predicted"/>
<dbReference type="HOGENOM" id="CLU_000288_7_18_1"/>
<dbReference type="SMART" id="SM00220">
    <property type="entry name" value="S_TKc"/>
    <property type="match status" value="1"/>
</dbReference>
<dbReference type="Proteomes" id="UP000027195">
    <property type="component" value="Unassembled WGS sequence"/>
</dbReference>
<dbReference type="InterPro" id="IPR011009">
    <property type="entry name" value="Kinase-like_dom_sf"/>
</dbReference>
<dbReference type="PROSITE" id="PS00108">
    <property type="entry name" value="PROTEIN_KINASE_ST"/>
    <property type="match status" value="1"/>
</dbReference>
<dbReference type="InterPro" id="IPR000719">
    <property type="entry name" value="Prot_kinase_dom"/>
</dbReference>
<evidence type="ECO:0000259" key="1">
    <source>
        <dbReference type="PROSITE" id="PS50011"/>
    </source>
</evidence>
<evidence type="ECO:0000313" key="2">
    <source>
        <dbReference type="EMBL" id="KDQ16351.1"/>
    </source>
</evidence>
<reference evidence="3" key="1">
    <citation type="journal article" date="2014" name="Proc. Natl. Acad. Sci. U.S.A.">
        <title>Extensive sampling of basidiomycete genomes demonstrates inadequacy of the white-rot/brown-rot paradigm for wood decay fungi.</title>
        <authorList>
            <person name="Riley R."/>
            <person name="Salamov A.A."/>
            <person name="Brown D.W."/>
            <person name="Nagy L.G."/>
            <person name="Floudas D."/>
            <person name="Held B.W."/>
            <person name="Levasseur A."/>
            <person name="Lombard V."/>
            <person name="Morin E."/>
            <person name="Otillar R."/>
            <person name="Lindquist E.A."/>
            <person name="Sun H."/>
            <person name="LaButti K.M."/>
            <person name="Schmutz J."/>
            <person name="Jabbour D."/>
            <person name="Luo H."/>
            <person name="Baker S.E."/>
            <person name="Pisabarro A.G."/>
            <person name="Walton J.D."/>
            <person name="Blanchette R.A."/>
            <person name="Henrissat B."/>
            <person name="Martin F."/>
            <person name="Cullen D."/>
            <person name="Hibbett D.S."/>
            <person name="Grigoriev I.V."/>
        </authorList>
    </citation>
    <scope>NUCLEOTIDE SEQUENCE [LARGE SCALE GENOMIC DNA]</scope>
    <source>
        <strain evidence="3">FD-172 SS1</strain>
    </source>
</reference>
<dbReference type="AlphaFoldDB" id="A0A067MXW6"/>
<sequence>REVAVWGRLNHPNILPFLGTCTLRDKSYVVSPWMENGHALEFVEKHPEANCLKLVTQVAAGLEYLHTFQPVVIHGDIKGSNVFISKSGNACIADFGLSELQDEGRAGQNYSTPWLVAGHPRWQAPEILQAQTNEEARRTTTTDVLAFGRVMLELFTRKAPFDGIDDVAVMWKVRANEHPQRP</sequence>
<accession>A0A067MXW6</accession>
<name>A0A067MXW6_BOTB1</name>
<dbReference type="PROSITE" id="PS50011">
    <property type="entry name" value="PROTEIN_KINASE_DOM"/>
    <property type="match status" value="1"/>
</dbReference>
<dbReference type="InterPro" id="IPR008271">
    <property type="entry name" value="Ser/Thr_kinase_AS"/>
</dbReference>
<protein>
    <recommendedName>
        <fullName evidence="1">Protein kinase domain-containing protein</fullName>
    </recommendedName>
</protein>
<dbReference type="SUPFAM" id="SSF56112">
    <property type="entry name" value="Protein kinase-like (PK-like)"/>
    <property type="match status" value="1"/>
</dbReference>
<dbReference type="PANTHER" id="PTHR44329">
    <property type="entry name" value="SERINE/THREONINE-PROTEIN KINASE TNNI3K-RELATED"/>
    <property type="match status" value="1"/>
</dbReference>
<dbReference type="Gene3D" id="1.10.510.10">
    <property type="entry name" value="Transferase(Phosphotransferase) domain 1"/>
    <property type="match status" value="1"/>
</dbReference>